<evidence type="ECO:0000313" key="2">
    <source>
        <dbReference type="EMBL" id="OAV01298.1"/>
    </source>
</evidence>
<feature type="compositionally biased region" description="Basic residues" evidence="1">
    <location>
        <begin position="30"/>
        <end position="39"/>
    </location>
</feature>
<dbReference type="AlphaFoldDB" id="A0A7Z0UZ28"/>
<proteinExistence type="predicted"/>
<dbReference type="Proteomes" id="UP000078446">
    <property type="component" value="Unassembled WGS sequence"/>
</dbReference>
<comment type="caution">
    <text evidence="2">The sequence shown here is derived from an EMBL/GenBank/DDBJ whole genome shotgun (WGS) entry which is preliminary data.</text>
</comment>
<evidence type="ECO:0000256" key="1">
    <source>
        <dbReference type="SAM" id="MobiDB-lite"/>
    </source>
</evidence>
<evidence type="ECO:0000313" key="3">
    <source>
        <dbReference type="Proteomes" id="UP000078446"/>
    </source>
</evidence>
<organism evidence="2 3">
    <name type="scientific">Moraxella catarrhalis</name>
    <name type="common">Branhamella catarrhalis</name>
    <dbReference type="NCBI Taxonomy" id="480"/>
    <lineage>
        <taxon>Bacteria</taxon>
        <taxon>Pseudomonadati</taxon>
        <taxon>Pseudomonadota</taxon>
        <taxon>Gammaproteobacteria</taxon>
        <taxon>Moraxellales</taxon>
        <taxon>Moraxellaceae</taxon>
        <taxon>Moraxella</taxon>
    </lineage>
</organism>
<reference evidence="2 3" key="1">
    <citation type="journal article" date="2016" name="Genome Biol. Evol.">
        <title>Comparative Genomic Analyses of the Moraxella catarrhalis Serosensitive and Seroresistant Lineages Demonstrate Their Independent Evolution.</title>
        <authorList>
            <person name="Earl J.P."/>
            <person name="de Vries S.P."/>
            <person name="Ahmed A."/>
            <person name="Powell E."/>
            <person name="Schultz M.P."/>
            <person name="Hermans P.W."/>
            <person name="Hill D.J."/>
            <person name="Zhou Z."/>
            <person name="Constantinidou C.I."/>
            <person name="Hu F.Z."/>
            <person name="Bootsma H.J."/>
            <person name="Ehrlich G.D."/>
        </authorList>
    </citation>
    <scope>NUCLEOTIDE SEQUENCE [LARGE SCALE GENOMIC DNA]</scope>
    <source>
        <strain evidence="2 3">Z7574</strain>
    </source>
</reference>
<accession>A0A7Z0UZ28</accession>
<feature type="region of interest" description="Disordered" evidence="1">
    <location>
        <begin position="1"/>
        <end position="39"/>
    </location>
</feature>
<sequence>MSVPLGGQYLSIKRRPMNTHDSYSDEISEHHKKNCKISL</sequence>
<dbReference type="EMBL" id="LXHE01000006">
    <property type="protein sequence ID" value="OAV01298.1"/>
    <property type="molecule type" value="Genomic_DNA"/>
</dbReference>
<gene>
    <name evidence="2" type="ORF">AO382_0794</name>
</gene>
<name>A0A7Z0UZ28_MORCA</name>
<protein>
    <submittedName>
        <fullName evidence="2">Uncharacterized protein</fullName>
    </submittedName>
</protein>